<evidence type="ECO:0000313" key="3">
    <source>
        <dbReference type="RefSeq" id="XP_022087914.1"/>
    </source>
</evidence>
<evidence type="ECO:0000313" key="2">
    <source>
        <dbReference type="Proteomes" id="UP000694845"/>
    </source>
</evidence>
<dbReference type="OMA" id="MAMASCP"/>
<accession>A0A8B7Y400</accession>
<feature type="coiled-coil region" evidence="1">
    <location>
        <begin position="80"/>
        <end position="107"/>
    </location>
</feature>
<evidence type="ECO:0000256" key="1">
    <source>
        <dbReference type="SAM" id="Coils"/>
    </source>
</evidence>
<reference evidence="3" key="1">
    <citation type="submission" date="2025-08" db="UniProtKB">
        <authorList>
            <consortium name="RefSeq"/>
        </authorList>
    </citation>
    <scope>IDENTIFICATION</scope>
</reference>
<sequence length="151" mass="17533">MDEGGPAQLIKELFSLQEERIKIYQQLDQGHNVYLGTSPEYDFLTYRQVVHDCTEEFSRISKRVITIEELFQGAFHNAEIAKLIRKIQENEQAKLQLTGQLQIAKQRLQDDPGDLIEEEVTQLKHKISTTVSQIAELLQDLRYESEDLLMV</sequence>
<dbReference type="RefSeq" id="XP_022087914.1">
    <property type="nucleotide sequence ID" value="XM_022232222.1"/>
</dbReference>
<dbReference type="KEGG" id="aplc:110977785"/>
<organism evidence="2 3">
    <name type="scientific">Acanthaster planci</name>
    <name type="common">Crown-of-thorns starfish</name>
    <dbReference type="NCBI Taxonomy" id="133434"/>
    <lineage>
        <taxon>Eukaryota</taxon>
        <taxon>Metazoa</taxon>
        <taxon>Echinodermata</taxon>
        <taxon>Eleutherozoa</taxon>
        <taxon>Asterozoa</taxon>
        <taxon>Asteroidea</taxon>
        <taxon>Valvatacea</taxon>
        <taxon>Valvatida</taxon>
        <taxon>Acanthasteridae</taxon>
        <taxon>Acanthaster</taxon>
    </lineage>
</organism>
<dbReference type="GeneID" id="110977785"/>
<keyword evidence="2" id="KW-1185">Reference proteome</keyword>
<proteinExistence type="predicted"/>
<dbReference type="OrthoDB" id="434723at2759"/>
<dbReference type="PANTHER" id="PTHR28309:SF1">
    <property type="entry name" value="REQUIRED FOR EXCISION 1-B DOMAIN-CONTAINING PROTEIN"/>
    <property type="match status" value="1"/>
</dbReference>
<protein>
    <submittedName>
        <fullName evidence="3">Uncharacterized protein C19orf60 homolog</fullName>
    </submittedName>
</protein>
<name>A0A8B7Y400_ACAPL</name>
<dbReference type="Pfam" id="PF14966">
    <property type="entry name" value="DNA_repr_REX1B"/>
    <property type="match status" value="1"/>
</dbReference>
<keyword evidence="1" id="KW-0175">Coiled coil</keyword>
<dbReference type="Proteomes" id="UP000694845">
    <property type="component" value="Unplaced"/>
</dbReference>
<dbReference type="InterPro" id="IPR039491">
    <property type="entry name" value="REX1-B"/>
</dbReference>
<gene>
    <name evidence="3" type="primary">LOC110977785</name>
</gene>
<dbReference type="PANTHER" id="PTHR28309">
    <property type="entry name" value="REQUIRED FOR EXCISION 1-B DOMAIN-CONTAINING PROTEIN"/>
    <property type="match status" value="1"/>
</dbReference>
<dbReference type="AlphaFoldDB" id="A0A8B7Y400"/>